<dbReference type="InterPro" id="IPR012337">
    <property type="entry name" value="RNaseH-like_sf"/>
</dbReference>
<evidence type="ECO:0000256" key="3">
    <source>
        <dbReference type="ARBA" id="ARBA00022801"/>
    </source>
</evidence>
<dbReference type="Pfam" id="PF01612">
    <property type="entry name" value="DNA_pol_A_exo1"/>
    <property type="match status" value="1"/>
</dbReference>
<name>A0A1A9WQ42_9MUSC</name>
<dbReference type="InterPro" id="IPR051132">
    <property type="entry name" value="3-5_Exonuclease_domain"/>
</dbReference>
<dbReference type="PANTHER" id="PTHR13620:SF104">
    <property type="entry name" value="EXONUCLEASE 3'-5' DOMAIN-CONTAINING PROTEIN 2"/>
    <property type="match status" value="1"/>
</dbReference>
<proteinExistence type="predicted"/>
<evidence type="ECO:0000259" key="5">
    <source>
        <dbReference type="SMART" id="SM00474"/>
    </source>
</evidence>
<dbReference type="GO" id="GO:0005634">
    <property type="term" value="C:nucleus"/>
    <property type="evidence" value="ECO:0007669"/>
    <property type="project" value="TreeGrafter"/>
</dbReference>
<keyword evidence="7" id="KW-1185">Reference proteome</keyword>
<dbReference type="VEuPathDB" id="VectorBase:GBRI027786"/>
<dbReference type="SMART" id="SM00474">
    <property type="entry name" value="35EXOc"/>
    <property type="match status" value="1"/>
</dbReference>
<accession>A0A1A9WQ42</accession>
<dbReference type="STRING" id="37001.A0A1A9WQ42"/>
<dbReference type="PANTHER" id="PTHR13620">
    <property type="entry name" value="3-5 EXONUCLEASE"/>
    <property type="match status" value="1"/>
</dbReference>
<evidence type="ECO:0000313" key="6">
    <source>
        <dbReference type="EnsemblMetazoa" id="GBRI027786-PA"/>
    </source>
</evidence>
<reference evidence="6" key="2">
    <citation type="submission" date="2020-05" db="UniProtKB">
        <authorList>
            <consortium name="EnsemblMetazoa"/>
        </authorList>
    </citation>
    <scope>IDENTIFICATION</scope>
    <source>
        <strain evidence="6">IAEA</strain>
    </source>
</reference>
<dbReference type="InterPro" id="IPR036397">
    <property type="entry name" value="RNaseH_sf"/>
</dbReference>
<keyword evidence="3" id="KW-0378">Hydrolase</keyword>
<keyword evidence="4" id="KW-0269">Exonuclease</keyword>
<organism evidence="6 7">
    <name type="scientific">Glossina brevipalpis</name>
    <dbReference type="NCBI Taxonomy" id="37001"/>
    <lineage>
        <taxon>Eukaryota</taxon>
        <taxon>Metazoa</taxon>
        <taxon>Ecdysozoa</taxon>
        <taxon>Arthropoda</taxon>
        <taxon>Hexapoda</taxon>
        <taxon>Insecta</taxon>
        <taxon>Pterygota</taxon>
        <taxon>Neoptera</taxon>
        <taxon>Endopterygota</taxon>
        <taxon>Diptera</taxon>
        <taxon>Brachycera</taxon>
        <taxon>Muscomorpha</taxon>
        <taxon>Hippoboscoidea</taxon>
        <taxon>Glossinidae</taxon>
        <taxon>Glossina</taxon>
    </lineage>
</organism>
<feature type="domain" description="3'-5' exonuclease" evidence="5">
    <location>
        <begin position="1"/>
        <end position="163"/>
    </location>
</feature>
<dbReference type="SUPFAM" id="SSF53098">
    <property type="entry name" value="Ribonuclease H-like"/>
    <property type="match status" value="1"/>
</dbReference>
<evidence type="ECO:0000256" key="2">
    <source>
        <dbReference type="ARBA" id="ARBA00022723"/>
    </source>
</evidence>
<reference evidence="7" key="1">
    <citation type="submission" date="2014-03" db="EMBL/GenBank/DDBJ databases">
        <authorList>
            <person name="Aksoy S."/>
            <person name="Warren W."/>
            <person name="Wilson R.K."/>
        </authorList>
    </citation>
    <scope>NUCLEOTIDE SEQUENCE [LARGE SCALE GENOMIC DNA]</scope>
    <source>
        <strain evidence="7">IAEA</strain>
    </source>
</reference>
<keyword evidence="2" id="KW-0479">Metal-binding</keyword>
<dbReference type="GO" id="GO:0003676">
    <property type="term" value="F:nucleic acid binding"/>
    <property type="evidence" value="ECO:0007669"/>
    <property type="project" value="InterPro"/>
</dbReference>
<dbReference type="GO" id="GO:0008408">
    <property type="term" value="F:3'-5' exonuclease activity"/>
    <property type="evidence" value="ECO:0007669"/>
    <property type="project" value="InterPro"/>
</dbReference>
<dbReference type="GO" id="GO:0006139">
    <property type="term" value="P:nucleobase-containing compound metabolic process"/>
    <property type="evidence" value="ECO:0007669"/>
    <property type="project" value="InterPro"/>
</dbReference>
<dbReference type="AlphaFoldDB" id="A0A1A9WQ42"/>
<protein>
    <recommendedName>
        <fullName evidence="5">3'-5' exonuclease domain-containing protein</fullName>
    </recommendedName>
</protein>
<evidence type="ECO:0000256" key="1">
    <source>
        <dbReference type="ARBA" id="ARBA00022722"/>
    </source>
</evidence>
<dbReference type="InterPro" id="IPR002562">
    <property type="entry name" value="3'-5'_exonuclease_dom"/>
</dbReference>
<dbReference type="GO" id="GO:0046872">
    <property type="term" value="F:metal ion binding"/>
    <property type="evidence" value="ECO:0007669"/>
    <property type="project" value="UniProtKB-KW"/>
</dbReference>
<dbReference type="Gene3D" id="3.30.420.10">
    <property type="entry name" value="Ribonuclease H-like superfamily/Ribonuclease H"/>
    <property type="match status" value="1"/>
</dbReference>
<sequence length="330" mass="38272">MVKILRSHCSNYKILGFRCEWVHVEGNRKPVALLQLCSPKAFCVLFRVYFMRRIPKSLRALLADKDIIKVGVDIVLHAKKLTADYGIEVVGAFDLRYMALIARRKPPDLYSMSFSILNVKLTKALGDEYDWEAKKLNDIELEYAANNAYASVEIFKSLAFELDPNELQQFPNGNLSKSLCFALIFRSSWIYISENGERLRLDTQLYYNLRMYIDCSSDKCLLLAPDDEFVCFVDKSYYQGTSETQCHICGQRDVFVHKTIVPMEYRIHFPEAAKALLNNQSTSEESHQYYKALVMDFYKSYYGLQPNIDIDKSELESLLNNHIKYLEKSL</sequence>
<dbReference type="Proteomes" id="UP000091820">
    <property type="component" value="Unassembled WGS sequence"/>
</dbReference>
<keyword evidence="1" id="KW-0540">Nuclease</keyword>
<dbReference type="CDD" id="cd06141">
    <property type="entry name" value="WRN_exo"/>
    <property type="match status" value="1"/>
</dbReference>
<dbReference type="EnsemblMetazoa" id="GBRI027786-RA">
    <property type="protein sequence ID" value="GBRI027786-PA"/>
    <property type="gene ID" value="GBRI027786"/>
</dbReference>
<evidence type="ECO:0000313" key="7">
    <source>
        <dbReference type="Proteomes" id="UP000091820"/>
    </source>
</evidence>
<evidence type="ECO:0000256" key="4">
    <source>
        <dbReference type="ARBA" id="ARBA00022839"/>
    </source>
</evidence>
<dbReference type="GO" id="GO:0005737">
    <property type="term" value="C:cytoplasm"/>
    <property type="evidence" value="ECO:0007669"/>
    <property type="project" value="TreeGrafter"/>
</dbReference>